<keyword evidence="2" id="KW-1133">Transmembrane helix</keyword>
<reference evidence="3 4" key="1">
    <citation type="submission" date="2024-08" db="EMBL/GenBank/DDBJ databases">
        <title>Gnathostoma spinigerum genome.</title>
        <authorList>
            <person name="Gonzalez-Bertolin B."/>
            <person name="Monzon S."/>
            <person name="Zaballos A."/>
            <person name="Jimenez P."/>
            <person name="Dekumyoy P."/>
            <person name="Varona S."/>
            <person name="Cuesta I."/>
            <person name="Sumanam S."/>
            <person name="Adisakwattana P."/>
            <person name="Gasser R.B."/>
            <person name="Hernandez-Gonzalez A."/>
            <person name="Young N.D."/>
            <person name="Perteguer M.J."/>
        </authorList>
    </citation>
    <scope>NUCLEOTIDE SEQUENCE [LARGE SCALE GENOMIC DNA]</scope>
    <source>
        <strain evidence="3">AL3</strain>
        <tissue evidence="3">Liver</tissue>
    </source>
</reference>
<accession>A0ABD6EEU2</accession>
<dbReference type="Proteomes" id="UP001608902">
    <property type="component" value="Unassembled WGS sequence"/>
</dbReference>
<feature type="region of interest" description="Disordered" evidence="1">
    <location>
        <begin position="76"/>
        <end position="110"/>
    </location>
</feature>
<protein>
    <submittedName>
        <fullName evidence="3">Uncharacterized protein</fullName>
    </submittedName>
</protein>
<evidence type="ECO:0000313" key="3">
    <source>
        <dbReference type="EMBL" id="MFH4978171.1"/>
    </source>
</evidence>
<keyword evidence="2" id="KW-0472">Membrane</keyword>
<sequence>MYRFSGQMPLIDQETRLRAFMEEYARAASMFDDVAGIRQTLTRLEFLLILLVAEVGVAFVISALIILCRAMCYESSSSPPFENNNTNEFVGERSADHQQTPKVNELPSIS</sequence>
<proteinExistence type="predicted"/>
<dbReference type="AlphaFoldDB" id="A0ABD6EEU2"/>
<organism evidence="3 4">
    <name type="scientific">Gnathostoma spinigerum</name>
    <dbReference type="NCBI Taxonomy" id="75299"/>
    <lineage>
        <taxon>Eukaryota</taxon>
        <taxon>Metazoa</taxon>
        <taxon>Ecdysozoa</taxon>
        <taxon>Nematoda</taxon>
        <taxon>Chromadorea</taxon>
        <taxon>Rhabditida</taxon>
        <taxon>Spirurina</taxon>
        <taxon>Gnathostomatomorpha</taxon>
        <taxon>Gnathostomatoidea</taxon>
        <taxon>Gnathostomatidae</taxon>
        <taxon>Gnathostoma</taxon>
    </lineage>
</organism>
<gene>
    <name evidence="3" type="ORF">AB6A40_004880</name>
</gene>
<keyword evidence="4" id="KW-1185">Reference proteome</keyword>
<evidence type="ECO:0000256" key="2">
    <source>
        <dbReference type="SAM" id="Phobius"/>
    </source>
</evidence>
<evidence type="ECO:0000313" key="4">
    <source>
        <dbReference type="Proteomes" id="UP001608902"/>
    </source>
</evidence>
<dbReference type="EMBL" id="JBGFUD010002937">
    <property type="protein sequence ID" value="MFH4978171.1"/>
    <property type="molecule type" value="Genomic_DNA"/>
</dbReference>
<evidence type="ECO:0000256" key="1">
    <source>
        <dbReference type="SAM" id="MobiDB-lite"/>
    </source>
</evidence>
<name>A0ABD6EEU2_9BILA</name>
<feature type="compositionally biased region" description="Low complexity" evidence="1">
    <location>
        <begin position="76"/>
        <end position="89"/>
    </location>
</feature>
<feature type="compositionally biased region" description="Polar residues" evidence="1">
    <location>
        <begin position="97"/>
        <end position="110"/>
    </location>
</feature>
<comment type="caution">
    <text evidence="3">The sequence shown here is derived from an EMBL/GenBank/DDBJ whole genome shotgun (WGS) entry which is preliminary data.</text>
</comment>
<keyword evidence="2" id="KW-0812">Transmembrane</keyword>
<feature type="transmembrane region" description="Helical" evidence="2">
    <location>
        <begin position="46"/>
        <end position="67"/>
    </location>
</feature>